<dbReference type="Proteomes" id="UP000002729">
    <property type="component" value="Unassembled WGS sequence"/>
</dbReference>
<organism evidence="5">
    <name type="scientific">Aureococcus anophagefferens</name>
    <name type="common">Harmful bloom alga</name>
    <dbReference type="NCBI Taxonomy" id="44056"/>
    <lineage>
        <taxon>Eukaryota</taxon>
        <taxon>Sar</taxon>
        <taxon>Stramenopiles</taxon>
        <taxon>Ochrophyta</taxon>
        <taxon>Pelagophyceae</taxon>
        <taxon>Pelagomonadales</taxon>
        <taxon>Pelagomonadaceae</taxon>
        <taxon>Aureococcus</taxon>
    </lineage>
</organism>
<dbReference type="InterPro" id="IPR002227">
    <property type="entry name" value="Tyrosinase_Cu-bd"/>
</dbReference>
<dbReference type="InterPro" id="IPR050316">
    <property type="entry name" value="Tyrosinase/Hemocyanin"/>
</dbReference>
<keyword evidence="2" id="KW-0186">Copper</keyword>
<dbReference type="SUPFAM" id="SSF48056">
    <property type="entry name" value="Di-copper centre-containing domain"/>
    <property type="match status" value="2"/>
</dbReference>
<keyword evidence="1" id="KW-0479">Metal-binding</keyword>
<dbReference type="GO" id="GO:0046872">
    <property type="term" value="F:metal ion binding"/>
    <property type="evidence" value="ECO:0007669"/>
    <property type="project" value="UniProtKB-KW"/>
</dbReference>
<dbReference type="Pfam" id="PF00264">
    <property type="entry name" value="Tyrosinase"/>
    <property type="match status" value="1"/>
</dbReference>
<dbReference type="InterPro" id="IPR008922">
    <property type="entry name" value="Di-copper_centre_dom_sf"/>
</dbReference>
<dbReference type="EMBL" id="GL833128">
    <property type="protein sequence ID" value="EGB08430.1"/>
    <property type="molecule type" value="Genomic_DNA"/>
</dbReference>
<name>F0Y8Z8_AURAN</name>
<keyword evidence="5" id="KW-1185">Reference proteome</keyword>
<dbReference type="PANTHER" id="PTHR11474">
    <property type="entry name" value="TYROSINASE FAMILY MEMBER"/>
    <property type="match status" value="1"/>
</dbReference>
<dbReference type="Gene3D" id="1.10.1280.10">
    <property type="entry name" value="Di-copper center containing domain from catechol oxidase"/>
    <property type="match status" value="1"/>
</dbReference>
<dbReference type="GeneID" id="20224665"/>
<dbReference type="KEGG" id="aaf:AURANDRAFT_64110"/>
<reference evidence="4 5" key="1">
    <citation type="journal article" date="2011" name="Proc. Natl. Acad. Sci. U.S.A.">
        <title>Niche of harmful alga Aureococcus anophagefferens revealed through ecogenomics.</title>
        <authorList>
            <person name="Gobler C.J."/>
            <person name="Berry D.L."/>
            <person name="Dyhrman S.T."/>
            <person name="Wilhelm S.W."/>
            <person name="Salamov A."/>
            <person name="Lobanov A.V."/>
            <person name="Zhang Y."/>
            <person name="Collier J.L."/>
            <person name="Wurch L.L."/>
            <person name="Kustka A.B."/>
            <person name="Dill B.D."/>
            <person name="Shah M."/>
            <person name="VerBerkmoes N.C."/>
            <person name="Kuo A."/>
            <person name="Terry A."/>
            <person name="Pangilinan J."/>
            <person name="Lindquist E.A."/>
            <person name="Lucas S."/>
            <person name="Paulsen I.T."/>
            <person name="Hattenrath-Lehmann T.K."/>
            <person name="Talmage S.C."/>
            <person name="Walker E.A."/>
            <person name="Koch F."/>
            <person name="Burson A.M."/>
            <person name="Marcoval M.A."/>
            <person name="Tang Y.Z."/>
            <person name="Lecleir G.R."/>
            <person name="Coyne K.J."/>
            <person name="Berg G.M."/>
            <person name="Bertrand E.M."/>
            <person name="Saito M.A."/>
            <person name="Gladyshev V.N."/>
            <person name="Grigoriev I.V."/>
        </authorList>
    </citation>
    <scope>NUCLEOTIDE SEQUENCE [LARGE SCALE GENOMIC DNA]</scope>
    <source>
        <strain evidence="5">CCMP 1984</strain>
    </source>
</reference>
<dbReference type="PANTHER" id="PTHR11474:SF126">
    <property type="entry name" value="TYROSINASE-LIKE PROTEIN TYR-1-RELATED"/>
    <property type="match status" value="1"/>
</dbReference>
<dbReference type="OrthoDB" id="6132182at2759"/>
<dbReference type="eggNOG" id="ENOG502SMT5">
    <property type="taxonomic scope" value="Eukaryota"/>
</dbReference>
<evidence type="ECO:0000256" key="2">
    <source>
        <dbReference type="ARBA" id="ARBA00023008"/>
    </source>
</evidence>
<protein>
    <recommendedName>
        <fullName evidence="3">Tyrosinase copper-binding domain-containing protein</fullName>
    </recommendedName>
</protein>
<feature type="domain" description="Tyrosinase copper-binding" evidence="3">
    <location>
        <begin position="209"/>
        <end position="397"/>
    </location>
</feature>
<evidence type="ECO:0000256" key="1">
    <source>
        <dbReference type="ARBA" id="ARBA00022723"/>
    </source>
</evidence>
<dbReference type="AlphaFoldDB" id="F0Y8Z8"/>
<dbReference type="RefSeq" id="XP_009037145.1">
    <property type="nucleotide sequence ID" value="XM_009038897.1"/>
</dbReference>
<accession>F0Y8Z8</accession>
<dbReference type="InParanoid" id="F0Y8Z8"/>
<evidence type="ECO:0000313" key="4">
    <source>
        <dbReference type="EMBL" id="EGB08430.1"/>
    </source>
</evidence>
<evidence type="ECO:0000259" key="3">
    <source>
        <dbReference type="Pfam" id="PF00264"/>
    </source>
</evidence>
<evidence type="ECO:0000313" key="5">
    <source>
        <dbReference type="Proteomes" id="UP000002729"/>
    </source>
</evidence>
<sequence length="690" mass="75268">MGGPYAPIGARRSRRRLPLAALGLAAVAGVAGLAYYRRGGAAPPALAAAAAAASSEPSITVRNDHGAWRSTTAYPWRYVVEPFRRTTIEVAGSNSYVLAVGHVGATGRSASRDGAANAARPAASHAVISSASNVIEVEFYRVAGDYELFLADETTRAETTVKLKCKYVRREIRALGDDERAKLFGAMSEVHRLGHAEGRAKYGKKFSNYESLTAKHLDRRSLLGCTPYHGHDVFLTAHAAFNLEFEQALQTVDASLSSPYWDYTRDDAVYGKDWAADSELFTDAYFGSYATADHVISGGPFAFAPVAAEGALGVYDWPETNAYGKLTERWNGAADKYVARARTVCGLETKARLPGCANLRDVLKSANDTRPFGLLSGFHSAVENEFHSVLHGAIGGAWDCTMTDGTSLDLGAFVEKWPAARTAVETIATYIQLLWRAELNDDVGCDFGDCAYNVRCPAKDSCVEGGDCRCKSDAFDAAYDKVRGDALAEERLAHEVLNKNRIYSEIFHAQDKVILWANTSDADRGGFHHDVFFLDGDGAPLDAAANSELKVLLVKLLMNPASVGPFTTPLAAPNDPLFWSSHSNWERLWHYVQLDGAYAMPAGAAKLEGLWDYVHAVPQLRNGTCWGVYWASKLPFSSFTNHSDFTDYTNGELVQLFDPRNDELPFVYDDMATMLDHCPDAPKKTDVKLI</sequence>
<gene>
    <name evidence="4" type="ORF">AURANDRAFT_64110</name>
</gene>
<proteinExistence type="predicted"/>
<dbReference type="GO" id="GO:0016491">
    <property type="term" value="F:oxidoreductase activity"/>
    <property type="evidence" value="ECO:0007669"/>
    <property type="project" value="InterPro"/>
</dbReference>